<dbReference type="PRINTS" id="PR00337">
    <property type="entry name" value="LEUILEVALBP"/>
</dbReference>
<keyword evidence="2" id="KW-0813">Transport</keyword>
<evidence type="ECO:0000256" key="3">
    <source>
        <dbReference type="ARBA" id="ARBA00022729"/>
    </source>
</evidence>
<evidence type="ECO:0000256" key="5">
    <source>
        <dbReference type="SAM" id="SignalP"/>
    </source>
</evidence>
<dbReference type="SUPFAM" id="SSF53822">
    <property type="entry name" value="Periplasmic binding protein-like I"/>
    <property type="match status" value="1"/>
</dbReference>
<dbReference type="InterPro" id="IPR028081">
    <property type="entry name" value="Leu-bd"/>
</dbReference>
<dbReference type="PANTHER" id="PTHR30483:SF37">
    <property type="entry name" value="ABC TRANSPORTER SUBSTRATE-BINDING PROTEIN"/>
    <property type="match status" value="1"/>
</dbReference>
<keyword evidence="3 5" id="KW-0732">Signal</keyword>
<accession>A0A2U3KCY3</accession>
<feature type="domain" description="Leucine-binding protein" evidence="6">
    <location>
        <begin position="48"/>
        <end position="385"/>
    </location>
</feature>
<dbReference type="InterPro" id="IPR051010">
    <property type="entry name" value="BCAA_transport"/>
</dbReference>
<dbReference type="InterPro" id="IPR000709">
    <property type="entry name" value="Leu_Ile_Val-bd"/>
</dbReference>
<dbReference type="EMBL" id="OMOF01000094">
    <property type="protein sequence ID" value="SPF37535.1"/>
    <property type="molecule type" value="Genomic_DNA"/>
</dbReference>
<protein>
    <submittedName>
        <fullName evidence="7">Receptor ligand binding region family protein</fullName>
    </submittedName>
</protein>
<dbReference type="AlphaFoldDB" id="A0A2U3KCY3"/>
<dbReference type="PROSITE" id="PS51257">
    <property type="entry name" value="PROKAR_LIPOPROTEIN"/>
    <property type="match status" value="1"/>
</dbReference>
<feature type="signal peptide" evidence="5">
    <location>
        <begin position="1"/>
        <end position="30"/>
    </location>
</feature>
<evidence type="ECO:0000259" key="6">
    <source>
        <dbReference type="Pfam" id="PF13458"/>
    </source>
</evidence>
<dbReference type="InterPro" id="IPR028082">
    <property type="entry name" value="Peripla_BP_I"/>
</dbReference>
<evidence type="ECO:0000313" key="8">
    <source>
        <dbReference type="Proteomes" id="UP000238916"/>
    </source>
</evidence>
<dbReference type="Pfam" id="PF13458">
    <property type="entry name" value="Peripla_BP_6"/>
    <property type="match status" value="1"/>
</dbReference>
<organism evidence="7 8">
    <name type="scientific">Candidatus Desulfosporosinus infrequens</name>
    <dbReference type="NCBI Taxonomy" id="2043169"/>
    <lineage>
        <taxon>Bacteria</taxon>
        <taxon>Bacillati</taxon>
        <taxon>Bacillota</taxon>
        <taxon>Clostridia</taxon>
        <taxon>Eubacteriales</taxon>
        <taxon>Desulfitobacteriaceae</taxon>
        <taxon>Desulfosporosinus</taxon>
    </lineage>
</organism>
<feature type="chain" id="PRO_5015458721" evidence="5">
    <location>
        <begin position="31"/>
        <end position="421"/>
    </location>
</feature>
<dbReference type="Proteomes" id="UP000238916">
    <property type="component" value="Unassembled WGS sequence"/>
</dbReference>
<evidence type="ECO:0000313" key="7">
    <source>
        <dbReference type="EMBL" id="SPF37535.1"/>
    </source>
</evidence>
<dbReference type="PANTHER" id="PTHR30483">
    <property type="entry name" value="LEUCINE-SPECIFIC-BINDING PROTEIN"/>
    <property type="match status" value="1"/>
</dbReference>
<dbReference type="CDD" id="cd06330">
    <property type="entry name" value="PBP1_As_SBP-like"/>
    <property type="match status" value="1"/>
</dbReference>
<comment type="similarity">
    <text evidence="1">Belongs to the leucine-binding protein family.</text>
</comment>
<sequence>MKKRFHLRYQAWLVISSMILGVLLTGCGQATPAPSGNSGTASGGSKLSVKVGYIDSLSGPAAAYGKSTEAGIKIAIDEVAKAGGPTIDLVERDDNFKPDVAEAMAKELVMNQNINILVGTVNSAGALAVSKFAKDNKVLFINSDSMSEKITGAQGHRYVFSIVGNTAMIGKAGAYQMSKMPYKRYWLAGSDYEFGHSVVNSVWTNLQQLKPDVQKIGESWWKVGESDFSSYINAIRAAKPDAVYVGSGGGDTVALLKAIKQSGLNTELPIFIHNSTDFDSLRPLGQDAPEGIYGTTFYRYDFPDNPTSKAFAETYKKATGNYPGFAGLNGYLTIKFLAAAIEKSKSTDNEKVIDALEGLSLDTPAGKGTIRKEDHQLMLPMVFGKTVKSPTEPYLITTDNVLIPADQIMPSVADVLKTRTK</sequence>
<dbReference type="GO" id="GO:0006865">
    <property type="term" value="P:amino acid transport"/>
    <property type="evidence" value="ECO:0007669"/>
    <property type="project" value="UniProtKB-KW"/>
</dbReference>
<name>A0A2U3KCY3_9FIRM</name>
<dbReference type="Gene3D" id="3.40.50.2300">
    <property type="match status" value="2"/>
</dbReference>
<reference evidence="8" key="1">
    <citation type="submission" date="2018-02" db="EMBL/GenBank/DDBJ databases">
        <authorList>
            <person name="Hausmann B."/>
        </authorList>
    </citation>
    <scope>NUCLEOTIDE SEQUENCE [LARGE SCALE GENOMIC DNA]</scope>
    <source>
        <strain evidence="8">Peat soil MAG SbF1</strain>
    </source>
</reference>
<keyword evidence="7" id="KW-0675">Receptor</keyword>
<gene>
    <name evidence="7" type="ORF">SBF1_1830006</name>
</gene>
<evidence type="ECO:0000256" key="1">
    <source>
        <dbReference type="ARBA" id="ARBA00010062"/>
    </source>
</evidence>
<evidence type="ECO:0000256" key="4">
    <source>
        <dbReference type="ARBA" id="ARBA00022970"/>
    </source>
</evidence>
<proteinExistence type="inferred from homology"/>
<evidence type="ECO:0000256" key="2">
    <source>
        <dbReference type="ARBA" id="ARBA00022448"/>
    </source>
</evidence>
<keyword evidence="4" id="KW-0029">Amino-acid transport</keyword>